<protein>
    <submittedName>
        <fullName evidence="2">Chemotaxis protein</fullName>
    </submittedName>
</protein>
<dbReference type="InterPro" id="IPR035965">
    <property type="entry name" value="PAS-like_dom_sf"/>
</dbReference>
<dbReference type="SMART" id="SM00091">
    <property type="entry name" value="PAS"/>
    <property type="match status" value="1"/>
</dbReference>
<dbReference type="Gene3D" id="3.30.450.20">
    <property type="entry name" value="PAS domain"/>
    <property type="match status" value="1"/>
</dbReference>
<reference evidence="2 3" key="1">
    <citation type="submission" date="2017-09" db="EMBL/GenBank/DDBJ databases">
        <title>Genomics of the genus Arcobacter.</title>
        <authorList>
            <person name="Perez-Cataluna A."/>
            <person name="Figueras M.J."/>
            <person name="Salas-Masso N."/>
        </authorList>
    </citation>
    <scope>NUCLEOTIDE SEQUENCE [LARGE SCALE GENOMIC DNA]</scope>
    <source>
        <strain evidence="2 3">F156-34</strain>
    </source>
</reference>
<keyword evidence="3" id="KW-1185">Reference proteome</keyword>
<dbReference type="OrthoDB" id="9806477at2"/>
<dbReference type="Pfam" id="PF08447">
    <property type="entry name" value="PAS_3"/>
    <property type="match status" value="1"/>
</dbReference>
<dbReference type="PROSITE" id="PS50112">
    <property type="entry name" value="PAS"/>
    <property type="match status" value="1"/>
</dbReference>
<dbReference type="CDD" id="cd00130">
    <property type="entry name" value="PAS"/>
    <property type="match status" value="1"/>
</dbReference>
<evidence type="ECO:0000313" key="2">
    <source>
        <dbReference type="EMBL" id="RXK12797.1"/>
    </source>
</evidence>
<dbReference type="InterPro" id="IPR013655">
    <property type="entry name" value="PAS_fold_3"/>
</dbReference>
<dbReference type="InterPro" id="IPR000014">
    <property type="entry name" value="PAS"/>
</dbReference>
<dbReference type="AlphaFoldDB" id="A0A4Q1AUA4"/>
<sequence length="148" mass="17691">MEYNESEFLIETLVPKDELIISRTDLKGNITYANDTFAKISGYKIDELLGESHRILRHPDMPKRVFKNLWETIGLKEQWQGVIKNLRKDRGFYWVHATISGVYKNGQLIEFKSIRTPISFEEKLKYQKLYDEYRNIDKDNIRIIKYIN</sequence>
<evidence type="ECO:0000313" key="3">
    <source>
        <dbReference type="Proteomes" id="UP000289718"/>
    </source>
</evidence>
<comment type="caution">
    <text evidence="2">The sequence shown here is derived from an EMBL/GenBank/DDBJ whole genome shotgun (WGS) entry which is preliminary data.</text>
</comment>
<organism evidence="2 3">
    <name type="scientific">Halarcobacter mediterraneus</name>
    <dbReference type="NCBI Taxonomy" id="2023153"/>
    <lineage>
        <taxon>Bacteria</taxon>
        <taxon>Pseudomonadati</taxon>
        <taxon>Campylobacterota</taxon>
        <taxon>Epsilonproteobacteria</taxon>
        <taxon>Campylobacterales</taxon>
        <taxon>Arcobacteraceae</taxon>
        <taxon>Halarcobacter</taxon>
    </lineage>
</organism>
<name>A0A4Q1AUA4_9BACT</name>
<dbReference type="Proteomes" id="UP000289718">
    <property type="component" value="Unassembled WGS sequence"/>
</dbReference>
<dbReference type="SUPFAM" id="SSF55785">
    <property type="entry name" value="PYP-like sensor domain (PAS domain)"/>
    <property type="match status" value="1"/>
</dbReference>
<gene>
    <name evidence="2" type="ORF">CP965_09490</name>
</gene>
<proteinExistence type="predicted"/>
<dbReference type="EMBL" id="NXIE01000003">
    <property type="protein sequence ID" value="RXK12797.1"/>
    <property type="molecule type" value="Genomic_DNA"/>
</dbReference>
<evidence type="ECO:0000259" key="1">
    <source>
        <dbReference type="PROSITE" id="PS50112"/>
    </source>
</evidence>
<dbReference type="RefSeq" id="WP_129061853.1">
    <property type="nucleotide sequence ID" value="NZ_NXIE01000003.1"/>
</dbReference>
<accession>A0A4Q1AUA4</accession>
<dbReference type="NCBIfam" id="TIGR00229">
    <property type="entry name" value="sensory_box"/>
    <property type="match status" value="1"/>
</dbReference>
<feature type="domain" description="PAS" evidence="1">
    <location>
        <begin position="25"/>
        <end position="60"/>
    </location>
</feature>